<evidence type="ECO:0000313" key="1">
    <source>
        <dbReference type="EMBL" id="GGW89343.1"/>
    </source>
</evidence>
<protein>
    <submittedName>
        <fullName evidence="1">Uncharacterized protein</fullName>
    </submittedName>
</protein>
<accession>A0A918JM48</accession>
<gene>
    <name evidence="1" type="ORF">GCM10007391_24470</name>
</gene>
<dbReference type="Proteomes" id="UP000631300">
    <property type="component" value="Unassembled WGS sequence"/>
</dbReference>
<name>A0A918JM48_9ALTE</name>
<dbReference type="AlphaFoldDB" id="A0A918JM48"/>
<evidence type="ECO:0000313" key="2">
    <source>
        <dbReference type="Proteomes" id="UP000631300"/>
    </source>
</evidence>
<proteinExistence type="predicted"/>
<sequence>MIKSATYPAIASHFYIEPATLIREGTKGDGHCPRNLPSDYALQDSLRDNRLIRIFSVEE</sequence>
<dbReference type="EMBL" id="BMXP01000006">
    <property type="protein sequence ID" value="GGW89343.1"/>
    <property type="molecule type" value="Genomic_DNA"/>
</dbReference>
<comment type="caution">
    <text evidence="1">The sequence shown here is derived from an EMBL/GenBank/DDBJ whole genome shotgun (WGS) entry which is preliminary data.</text>
</comment>
<organism evidence="1 2">
    <name type="scientific">Alteromonas halophila</name>
    <dbReference type="NCBI Taxonomy" id="516698"/>
    <lineage>
        <taxon>Bacteria</taxon>
        <taxon>Pseudomonadati</taxon>
        <taxon>Pseudomonadota</taxon>
        <taxon>Gammaproteobacteria</taxon>
        <taxon>Alteromonadales</taxon>
        <taxon>Alteromonadaceae</taxon>
        <taxon>Alteromonas/Salinimonas group</taxon>
        <taxon>Alteromonas</taxon>
    </lineage>
</organism>
<dbReference type="RefSeq" id="WP_189406772.1">
    <property type="nucleotide sequence ID" value="NZ_BMXP01000006.1"/>
</dbReference>
<reference evidence="1" key="2">
    <citation type="submission" date="2020-09" db="EMBL/GenBank/DDBJ databases">
        <authorList>
            <person name="Sun Q."/>
            <person name="Kim S."/>
        </authorList>
    </citation>
    <scope>NUCLEOTIDE SEQUENCE</scope>
    <source>
        <strain evidence="1">KCTC 22164</strain>
    </source>
</reference>
<reference evidence="1" key="1">
    <citation type="journal article" date="2014" name="Int. J. Syst. Evol. Microbiol.">
        <title>Complete genome sequence of Corynebacterium casei LMG S-19264T (=DSM 44701T), isolated from a smear-ripened cheese.</title>
        <authorList>
            <consortium name="US DOE Joint Genome Institute (JGI-PGF)"/>
            <person name="Walter F."/>
            <person name="Albersmeier A."/>
            <person name="Kalinowski J."/>
            <person name="Ruckert C."/>
        </authorList>
    </citation>
    <scope>NUCLEOTIDE SEQUENCE</scope>
    <source>
        <strain evidence="1">KCTC 22164</strain>
    </source>
</reference>
<keyword evidence="2" id="KW-1185">Reference proteome</keyword>